<dbReference type="InterPro" id="IPR036138">
    <property type="entry name" value="PBP_dimer_sf"/>
</dbReference>
<protein>
    <recommendedName>
        <fullName evidence="15">Penicillin-binding protein 2</fullName>
    </recommendedName>
</protein>
<dbReference type="AlphaFoldDB" id="A0A2J0Q9M0"/>
<keyword evidence="4 10" id="KW-0812">Transmembrane</keyword>
<dbReference type="PANTHER" id="PTHR30627">
    <property type="entry name" value="PEPTIDOGLYCAN D,D-TRANSPEPTIDASE"/>
    <property type="match status" value="1"/>
</dbReference>
<dbReference type="PANTHER" id="PTHR30627:SF2">
    <property type="entry name" value="PEPTIDOGLYCAN D,D-TRANSPEPTIDASE MRDA"/>
    <property type="match status" value="1"/>
</dbReference>
<dbReference type="InterPro" id="IPR001460">
    <property type="entry name" value="PCN-bd_Tpept"/>
</dbReference>
<evidence type="ECO:0000256" key="9">
    <source>
        <dbReference type="ARBA" id="ARBA00023316"/>
    </source>
</evidence>
<keyword evidence="5" id="KW-0133">Cell shape</keyword>
<evidence type="ECO:0008006" key="15">
    <source>
        <dbReference type="Google" id="ProtNLM"/>
    </source>
</evidence>
<evidence type="ECO:0000256" key="7">
    <source>
        <dbReference type="ARBA" id="ARBA00022989"/>
    </source>
</evidence>
<dbReference type="GO" id="GO:0008658">
    <property type="term" value="F:penicillin binding"/>
    <property type="evidence" value="ECO:0007669"/>
    <property type="project" value="InterPro"/>
</dbReference>
<evidence type="ECO:0000256" key="4">
    <source>
        <dbReference type="ARBA" id="ARBA00022692"/>
    </source>
</evidence>
<sequence length="628" mass="69229">MKKKYFINTSDRDELMPEETLLDSGSLYPKMEFPVGRSIWGMFYVSIFVISIIFILSAFNLQIMQGESYASLAELNSFVKYPLMGLRGAIYSSDGELLAGNKPVFEVVSLVSQIPKEEVLNKNISLLAEIIDMTEEEIREKIDKNKNKAVFVLKGGLSKDEALAVEEAGMEGVYVIANSKRSYPKGELFSQVLGYVSGVSEDNISRDNFYLPGDKIGTLGVEEEYERYLRGVSGAVYFKNSNKDVVLSEPGKGGEVYLNINSDVQEKLHESLEGVLRSQGLRVGSAVVQNPKTGEVIALSSFPAYDNNVFSNIYEEDFRDDVKKILSDSKQPLFNRAIGGRYSPGSTIKPLLALAALKEGVVTPSTIIYSGGSIQISSEIDPSVVYTFGDWKVHGWTDIYKAIADSVDVYFYALGGGYQDIVGLGIDKMHSYISGAMADKKLGIDLVGEANGLVPSRDWKKKTKGEDWYRGDSYNVSIGQGDLFVTPLWINSYIGAIANGGDIMKPLVVDKIVENHGSEIINNPEVIGRLKFDKDTLNIVKIGMRRAVESGTARILDVVPVELAAKTGTAQVSGNNLNSLLTVFGPYEDPEIIITIIVENIGDEQGLALRMAREFLNWYFTEYKGLKI</sequence>
<evidence type="ECO:0000256" key="2">
    <source>
        <dbReference type="ARBA" id="ARBA00004236"/>
    </source>
</evidence>
<dbReference type="Proteomes" id="UP000228496">
    <property type="component" value="Unassembled WGS sequence"/>
</dbReference>
<dbReference type="GO" id="GO:0071555">
    <property type="term" value="P:cell wall organization"/>
    <property type="evidence" value="ECO:0007669"/>
    <property type="project" value="UniProtKB-KW"/>
</dbReference>
<evidence type="ECO:0000259" key="12">
    <source>
        <dbReference type="Pfam" id="PF03717"/>
    </source>
</evidence>
<dbReference type="SUPFAM" id="SSF56601">
    <property type="entry name" value="beta-lactamase/transpeptidase-like"/>
    <property type="match status" value="1"/>
</dbReference>
<evidence type="ECO:0000256" key="6">
    <source>
        <dbReference type="ARBA" id="ARBA00022984"/>
    </source>
</evidence>
<dbReference type="GO" id="GO:0008360">
    <property type="term" value="P:regulation of cell shape"/>
    <property type="evidence" value="ECO:0007669"/>
    <property type="project" value="UniProtKB-KW"/>
</dbReference>
<dbReference type="GO" id="GO:0009252">
    <property type="term" value="P:peptidoglycan biosynthetic process"/>
    <property type="evidence" value="ECO:0007669"/>
    <property type="project" value="UniProtKB-KW"/>
</dbReference>
<dbReference type="Gene3D" id="3.90.1310.10">
    <property type="entry name" value="Penicillin-binding protein 2a (Domain 2)"/>
    <property type="match status" value="1"/>
</dbReference>
<keyword evidence="6" id="KW-0573">Peptidoglycan synthesis</keyword>
<evidence type="ECO:0000259" key="11">
    <source>
        <dbReference type="Pfam" id="PF00905"/>
    </source>
</evidence>
<keyword evidence="9" id="KW-0961">Cell wall biogenesis/degradation</keyword>
<dbReference type="InterPro" id="IPR050515">
    <property type="entry name" value="Beta-lactam/transpept"/>
</dbReference>
<evidence type="ECO:0000313" key="13">
    <source>
        <dbReference type="EMBL" id="PJE50685.1"/>
    </source>
</evidence>
<dbReference type="InterPro" id="IPR005311">
    <property type="entry name" value="PBP_dimer"/>
</dbReference>
<evidence type="ECO:0000313" key="14">
    <source>
        <dbReference type="Proteomes" id="UP000228496"/>
    </source>
</evidence>
<feature type="transmembrane region" description="Helical" evidence="10">
    <location>
        <begin position="39"/>
        <end position="59"/>
    </location>
</feature>
<keyword evidence="7 10" id="KW-1133">Transmembrane helix</keyword>
<dbReference type="EMBL" id="PCXQ01000005">
    <property type="protein sequence ID" value="PJE50685.1"/>
    <property type="molecule type" value="Genomic_DNA"/>
</dbReference>
<evidence type="ECO:0000256" key="8">
    <source>
        <dbReference type="ARBA" id="ARBA00023136"/>
    </source>
</evidence>
<dbReference type="Pfam" id="PF03717">
    <property type="entry name" value="PBP_dimer"/>
    <property type="match status" value="1"/>
</dbReference>
<evidence type="ECO:0000256" key="5">
    <source>
        <dbReference type="ARBA" id="ARBA00022960"/>
    </source>
</evidence>
<organism evidence="13 14">
    <name type="scientific">Candidatus Yanofskybacteria bacterium CG10_big_fil_rev_8_21_14_0_10_36_16</name>
    <dbReference type="NCBI Taxonomy" id="1975096"/>
    <lineage>
        <taxon>Bacteria</taxon>
        <taxon>Candidatus Yanofskyibacteriota</taxon>
    </lineage>
</organism>
<proteinExistence type="predicted"/>
<evidence type="ECO:0000256" key="10">
    <source>
        <dbReference type="SAM" id="Phobius"/>
    </source>
</evidence>
<feature type="domain" description="Penicillin-binding protein transpeptidase" evidence="11">
    <location>
        <begin position="284"/>
        <end position="604"/>
    </location>
</feature>
<dbReference type="SUPFAM" id="SSF56519">
    <property type="entry name" value="Penicillin binding protein dimerisation domain"/>
    <property type="match status" value="1"/>
</dbReference>
<name>A0A2J0Q9M0_9BACT</name>
<comment type="caution">
    <text evidence="13">The sequence shown here is derived from an EMBL/GenBank/DDBJ whole genome shotgun (WGS) entry which is preliminary data.</text>
</comment>
<dbReference type="Gene3D" id="3.40.710.10">
    <property type="entry name" value="DD-peptidase/beta-lactamase superfamily"/>
    <property type="match status" value="1"/>
</dbReference>
<evidence type="ECO:0000256" key="1">
    <source>
        <dbReference type="ARBA" id="ARBA00004167"/>
    </source>
</evidence>
<keyword evidence="3" id="KW-1003">Cell membrane</keyword>
<gene>
    <name evidence="13" type="ORF">COV29_03045</name>
</gene>
<dbReference type="GO" id="GO:0071972">
    <property type="term" value="F:peptidoglycan L,D-transpeptidase activity"/>
    <property type="evidence" value="ECO:0007669"/>
    <property type="project" value="TreeGrafter"/>
</dbReference>
<keyword evidence="8 10" id="KW-0472">Membrane</keyword>
<feature type="domain" description="Penicillin-binding protein dimerisation" evidence="12">
    <location>
        <begin position="86"/>
        <end position="246"/>
    </location>
</feature>
<dbReference type="InterPro" id="IPR012338">
    <property type="entry name" value="Beta-lactam/transpept-like"/>
</dbReference>
<dbReference type="Pfam" id="PF00905">
    <property type="entry name" value="Transpeptidase"/>
    <property type="match status" value="1"/>
</dbReference>
<accession>A0A2J0Q9M0</accession>
<comment type="subcellular location">
    <subcellularLocation>
        <location evidence="2">Cell membrane</location>
    </subcellularLocation>
    <subcellularLocation>
        <location evidence="1">Membrane</location>
        <topology evidence="1">Single-pass membrane protein</topology>
    </subcellularLocation>
</comment>
<evidence type="ECO:0000256" key="3">
    <source>
        <dbReference type="ARBA" id="ARBA00022475"/>
    </source>
</evidence>
<dbReference type="GO" id="GO:0005886">
    <property type="term" value="C:plasma membrane"/>
    <property type="evidence" value="ECO:0007669"/>
    <property type="project" value="UniProtKB-SubCell"/>
</dbReference>
<reference evidence="13 14" key="1">
    <citation type="submission" date="2017-09" db="EMBL/GenBank/DDBJ databases">
        <title>Depth-based differentiation of microbial function through sediment-hosted aquifers and enrichment of novel symbionts in the deep terrestrial subsurface.</title>
        <authorList>
            <person name="Probst A.J."/>
            <person name="Ladd B."/>
            <person name="Jarett J.K."/>
            <person name="Geller-Mcgrath D.E."/>
            <person name="Sieber C.M."/>
            <person name="Emerson J.B."/>
            <person name="Anantharaman K."/>
            <person name="Thomas B.C."/>
            <person name="Malmstrom R."/>
            <person name="Stieglmeier M."/>
            <person name="Klingl A."/>
            <person name="Woyke T."/>
            <person name="Ryan C.M."/>
            <person name="Banfield J.F."/>
        </authorList>
    </citation>
    <scope>NUCLEOTIDE SEQUENCE [LARGE SCALE GENOMIC DNA]</scope>
    <source>
        <strain evidence="13">CG10_big_fil_rev_8_21_14_0_10_36_16</strain>
    </source>
</reference>